<organism evidence="2 3">
    <name type="scientific">Ricinus communis</name>
    <name type="common">Castor bean</name>
    <dbReference type="NCBI Taxonomy" id="3988"/>
    <lineage>
        <taxon>Eukaryota</taxon>
        <taxon>Viridiplantae</taxon>
        <taxon>Streptophyta</taxon>
        <taxon>Embryophyta</taxon>
        <taxon>Tracheophyta</taxon>
        <taxon>Spermatophyta</taxon>
        <taxon>Magnoliopsida</taxon>
        <taxon>eudicotyledons</taxon>
        <taxon>Gunneridae</taxon>
        <taxon>Pentapetalae</taxon>
        <taxon>rosids</taxon>
        <taxon>fabids</taxon>
        <taxon>Malpighiales</taxon>
        <taxon>Euphorbiaceae</taxon>
        <taxon>Acalyphoideae</taxon>
        <taxon>Acalypheae</taxon>
        <taxon>Ricinus</taxon>
    </lineage>
</organism>
<evidence type="ECO:0000313" key="2">
    <source>
        <dbReference type="EMBL" id="EEF31166.1"/>
    </source>
</evidence>
<name>B9SZ11_RICCO</name>
<sequence>MNQVPLMKRKKRKLGRARKKHKGHKTVPEEQETVSRTWNTVTTQLQILKVIKWALPPTDIQLFSPEKDLALQFTPMTDNTMAMISYHFKIMNLKPEEAPARLILG</sequence>
<reference evidence="3" key="1">
    <citation type="journal article" date="2010" name="Nat. Biotechnol.">
        <title>Draft genome sequence of the oilseed species Ricinus communis.</title>
        <authorList>
            <person name="Chan A.P."/>
            <person name="Crabtree J."/>
            <person name="Zhao Q."/>
            <person name="Lorenzi H."/>
            <person name="Orvis J."/>
            <person name="Puiu D."/>
            <person name="Melake-Berhan A."/>
            <person name="Jones K.M."/>
            <person name="Redman J."/>
            <person name="Chen G."/>
            <person name="Cahoon E.B."/>
            <person name="Gedil M."/>
            <person name="Stanke M."/>
            <person name="Haas B.J."/>
            <person name="Wortman J.R."/>
            <person name="Fraser-Liggett C.M."/>
            <person name="Ravel J."/>
            <person name="Rabinowicz P.D."/>
        </authorList>
    </citation>
    <scope>NUCLEOTIDE SEQUENCE [LARGE SCALE GENOMIC DNA]</scope>
    <source>
        <strain evidence="3">cv. Hale</strain>
    </source>
</reference>
<evidence type="ECO:0000313" key="3">
    <source>
        <dbReference type="Proteomes" id="UP000008311"/>
    </source>
</evidence>
<keyword evidence="3" id="KW-1185">Reference proteome</keyword>
<accession>B9SZ11</accession>
<dbReference type="Proteomes" id="UP000008311">
    <property type="component" value="Unassembled WGS sequence"/>
</dbReference>
<proteinExistence type="predicted"/>
<protein>
    <submittedName>
        <fullName evidence="2">Uncharacterized protein</fullName>
    </submittedName>
</protein>
<feature type="compositionally biased region" description="Basic residues" evidence="1">
    <location>
        <begin position="7"/>
        <end position="25"/>
    </location>
</feature>
<feature type="region of interest" description="Disordered" evidence="1">
    <location>
        <begin position="1"/>
        <end position="34"/>
    </location>
</feature>
<dbReference type="EMBL" id="EQ974262">
    <property type="protein sequence ID" value="EEF31166.1"/>
    <property type="molecule type" value="Genomic_DNA"/>
</dbReference>
<evidence type="ECO:0000256" key="1">
    <source>
        <dbReference type="SAM" id="MobiDB-lite"/>
    </source>
</evidence>
<dbReference type="InParanoid" id="B9SZ11"/>
<dbReference type="AlphaFoldDB" id="B9SZ11"/>
<gene>
    <name evidence="2" type="ORF">RCOM_0121520</name>
</gene>